<evidence type="ECO:0000256" key="1">
    <source>
        <dbReference type="SAM" id="MobiDB-lite"/>
    </source>
</evidence>
<evidence type="ECO:0000259" key="2">
    <source>
        <dbReference type="Pfam" id="PF06985"/>
    </source>
</evidence>
<gene>
    <name evidence="3" type="ORF">S7711_06487</name>
</gene>
<dbReference type="PANTHER" id="PTHR33112:SF1">
    <property type="entry name" value="HETEROKARYON INCOMPATIBILITY DOMAIN-CONTAINING PROTEIN"/>
    <property type="match status" value="1"/>
</dbReference>
<dbReference type="InterPro" id="IPR010730">
    <property type="entry name" value="HET"/>
</dbReference>
<name>A0A084AXC6_STACB</name>
<dbReference type="OrthoDB" id="5428863at2759"/>
<dbReference type="EMBL" id="KL648503">
    <property type="protein sequence ID" value="KEY69955.1"/>
    <property type="molecule type" value="Genomic_DNA"/>
</dbReference>
<feature type="domain" description="Heterokaryon incompatibility" evidence="2">
    <location>
        <begin position="329"/>
        <end position="456"/>
    </location>
</feature>
<evidence type="ECO:0000313" key="4">
    <source>
        <dbReference type="Proteomes" id="UP000028045"/>
    </source>
</evidence>
<feature type="compositionally biased region" description="Basic and acidic residues" evidence="1">
    <location>
        <begin position="37"/>
        <end position="51"/>
    </location>
</feature>
<dbReference type="Proteomes" id="UP000028045">
    <property type="component" value="Unassembled WGS sequence"/>
</dbReference>
<dbReference type="PANTHER" id="PTHR33112">
    <property type="entry name" value="DOMAIN PROTEIN, PUTATIVE-RELATED"/>
    <property type="match status" value="1"/>
</dbReference>
<dbReference type="Pfam" id="PF06985">
    <property type="entry name" value="HET"/>
    <property type="match status" value="1"/>
</dbReference>
<dbReference type="AlphaFoldDB" id="A0A084AXC6"/>
<accession>A0A084AXC6</accession>
<feature type="region of interest" description="Disordered" evidence="1">
    <location>
        <begin position="1"/>
        <end position="73"/>
    </location>
</feature>
<proteinExistence type="predicted"/>
<evidence type="ECO:0000313" key="3">
    <source>
        <dbReference type="EMBL" id="KEY69955.1"/>
    </source>
</evidence>
<keyword evidence="4" id="KW-1185">Reference proteome</keyword>
<sequence>MADSLSPEDTPHAGLQRRRSRNPIRSMMQHLSVDDPDDHRPDGSPKRESLIRRLSRRASRASSTYSDHDAAGSASASASGVLAPVDPALCPSCASWASDVETSFDEMDKQFVKAMNPPASADAFETKEYSVAILKNLDEDRWSTTCPLCKLFWAVHVHGDGDGEYCLSGFSSRDTNYMIDASRLFESQHPAKGKARGFSPAYLGVVPRKKGPGALSWDVSPDWFRKTGMLFRALPEPDELPRSAAAEGRSSRNPSPADPHAWLRQGIWGREMGQRIDMVVVHEWLRYCEFHHRGRCGRPQVKAEMQGFRLVDCLSSPPQTVDASIGEQYVALSYVWGRQTTEAWPRLFRDAVAVTQELGMRYLWVDRLCLDEARSEAKTTQVHRMNEIYEGARLTIVAACGEDATYGLPGMGTTSRPAQPKYKFPNANITLVSSLPDPRLSVRESAWYTRGWTYQEGQLARRRLIFTDEQMYWECEGMVCPESLVLPLDLYHDAEEQRMCGFVRPGLLNGVKLLDGTLESWKKTPRPGDDVSTLSIFREIDQHILGYTRRDLTYDEDSLSAFLGLWRRLESTLGRGKVTSLVGIPLWAPIDDMGHRVQHARTRDLFALSTSFWHHKDGETPRRRRHLPSWTWAGWKGAVELSSAITVADAEGRLKGRKFFNHHYVTATQLTRGGGGAWSYSPDLTLLNPDGGVAYDFSSRGTGMPRLPPRRYSLLVRQPLVLDRVKARTHAGGWIFNHLSVDVRLSSAADRAGGIRGYVERHARGEQMTVLWFVEETTVLLLVVQRVGQDGDRWERVGRMRMGWVEDGKDVLARCGRLEVLLGELPLRQLGEDIVIE</sequence>
<protein>
    <recommendedName>
        <fullName evidence="2">Heterokaryon incompatibility domain-containing protein</fullName>
    </recommendedName>
</protein>
<organism evidence="3 4">
    <name type="scientific">Stachybotrys chartarum (strain CBS 109288 / IBT 7711)</name>
    <name type="common">Toxic black mold</name>
    <name type="synonym">Stilbospora chartarum</name>
    <dbReference type="NCBI Taxonomy" id="1280523"/>
    <lineage>
        <taxon>Eukaryota</taxon>
        <taxon>Fungi</taxon>
        <taxon>Dikarya</taxon>
        <taxon>Ascomycota</taxon>
        <taxon>Pezizomycotina</taxon>
        <taxon>Sordariomycetes</taxon>
        <taxon>Hypocreomycetidae</taxon>
        <taxon>Hypocreales</taxon>
        <taxon>Stachybotryaceae</taxon>
        <taxon>Stachybotrys</taxon>
    </lineage>
</organism>
<dbReference type="HOGENOM" id="CLU_002639_4_4_1"/>
<reference evidence="3 4" key="1">
    <citation type="journal article" date="2014" name="BMC Genomics">
        <title>Comparative genome sequencing reveals chemotype-specific gene clusters in the toxigenic black mold Stachybotrys.</title>
        <authorList>
            <person name="Semeiks J."/>
            <person name="Borek D."/>
            <person name="Otwinowski Z."/>
            <person name="Grishin N.V."/>
        </authorList>
    </citation>
    <scope>NUCLEOTIDE SEQUENCE [LARGE SCALE GENOMIC DNA]</scope>
    <source>
        <strain evidence="4">CBS 109288 / IBT 7711</strain>
    </source>
</reference>